<keyword evidence="1" id="KW-1133">Transmembrane helix</keyword>
<feature type="transmembrane region" description="Helical" evidence="1">
    <location>
        <begin position="38"/>
        <end position="57"/>
    </location>
</feature>
<dbReference type="EMBL" id="QXIR01000012">
    <property type="protein sequence ID" value="RIW34020.1"/>
    <property type="molecule type" value="Genomic_DNA"/>
</dbReference>
<name>A0A3A1QYG5_9BACI</name>
<protein>
    <submittedName>
        <fullName evidence="2">Uncharacterized protein</fullName>
    </submittedName>
</protein>
<keyword evidence="3" id="KW-1185">Reference proteome</keyword>
<sequence length="233" mass="26305">MFLASIISLLFFVGILALVFFGLKALGVRFFRGKRGNWLFGGYTAILLIAAVISYMIPNTVSYGGEPVSDERMKQEQHQSDEFFRLVRAGNIAEAEGVPLKKEWELPIEGNELEVPYTKSDYYISVLVERKDTADGVIEAAHYTSKSFLANIDVTEEVPSPDLSIVEGHLEIIPPEPVEIKMARTAYPYPFYQFTEGYSMFGRETDFFHNMEIIYLRVPSNVAVTGDVEYVDS</sequence>
<proteinExistence type="predicted"/>
<dbReference type="AlphaFoldDB" id="A0A3A1QYG5"/>
<organism evidence="2 3">
    <name type="scientific">Bacillus salacetis</name>
    <dbReference type="NCBI Taxonomy" id="2315464"/>
    <lineage>
        <taxon>Bacteria</taxon>
        <taxon>Bacillati</taxon>
        <taxon>Bacillota</taxon>
        <taxon>Bacilli</taxon>
        <taxon>Bacillales</taxon>
        <taxon>Bacillaceae</taxon>
        <taxon>Bacillus</taxon>
    </lineage>
</organism>
<evidence type="ECO:0000313" key="3">
    <source>
        <dbReference type="Proteomes" id="UP000265801"/>
    </source>
</evidence>
<reference evidence="2 3" key="1">
    <citation type="submission" date="2018-09" db="EMBL/GenBank/DDBJ databases">
        <title>Bacillus saliacetes sp. nov., isolated from Thai shrimp paste (Ka-pi).</title>
        <authorList>
            <person name="Daroonpunt R."/>
            <person name="Tanasupawat S."/>
            <person name="Yiamsombut S."/>
        </authorList>
    </citation>
    <scope>NUCLEOTIDE SEQUENCE [LARGE SCALE GENOMIC DNA]</scope>
    <source>
        <strain evidence="2 3">SKP7-4</strain>
    </source>
</reference>
<evidence type="ECO:0000256" key="1">
    <source>
        <dbReference type="SAM" id="Phobius"/>
    </source>
</evidence>
<dbReference type="OrthoDB" id="2455517at2"/>
<gene>
    <name evidence="2" type="ORF">D3H55_10515</name>
</gene>
<keyword evidence="1" id="KW-0472">Membrane</keyword>
<comment type="caution">
    <text evidence="2">The sequence shown here is derived from an EMBL/GenBank/DDBJ whole genome shotgun (WGS) entry which is preliminary data.</text>
</comment>
<dbReference type="RefSeq" id="WP_119546867.1">
    <property type="nucleotide sequence ID" value="NZ_QXIR01000012.1"/>
</dbReference>
<evidence type="ECO:0000313" key="2">
    <source>
        <dbReference type="EMBL" id="RIW34020.1"/>
    </source>
</evidence>
<accession>A0A3A1QYG5</accession>
<dbReference type="Proteomes" id="UP000265801">
    <property type="component" value="Unassembled WGS sequence"/>
</dbReference>
<keyword evidence="1" id="KW-0812">Transmembrane</keyword>
<feature type="transmembrane region" description="Helical" evidence="1">
    <location>
        <begin position="6"/>
        <end position="26"/>
    </location>
</feature>